<gene>
    <name evidence="2" type="ORF">HCN44_006805</name>
</gene>
<keyword evidence="1" id="KW-0812">Transmembrane</keyword>
<dbReference type="Proteomes" id="UP000639338">
    <property type="component" value="Unassembled WGS sequence"/>
</dbReference>
<proteinExistence type="predicted"/>
<keyword evidence="1" id="KW-0472">Membrane</keyword>
<feature type="transmembrane region" description="Helical" evidence="1">
    <location>
        <begin position="89"/>
        <end position="109"/>
    </location>
</feature>
<evidence type="ECO:0000256" key="1">
    <source>
        <dbReference type="SAM" id="Phobius"/>
    </source>
</evidence>
<dbReference type="AlphaFoldDB" id="A0A834XY49"/>
<dbReference type="EMBL" id="JACMRX010000002">
    <property type="protein sequence ID" value="KAF7995698.1"/>
    <property type="molecule type" value="Genomic_DNA"/>
</dbReference>
<accession>A0A834XY49</accession>
<sequence>MLGLVRQPLLKSVRIAQFGVKKFAQPMPRVLERSLSSVVVAPKNYHWAQPSKKSPFASYFDDNFRQANSNRIIYIRIQRTFFDHLCDCLSIACHLMFYVYLYLLLKWALNKKKEKDNDNDNDDTS</sequence>
<evidence type="ECO:0000313" key="2">
    <source>
        <dbReference type="EMBL" id="KAF7995698.1"/>
    </source>
</evidence>
<reference evidence="2 3" key="1">
    <citation type="submission" date="2020-08" db="EMBL/GenBank/DDBJ databases">
        <title>Aphidius gifuensis genome sequencing and assembly.</title>
        <authorList>
            <person name="Du Z."/>
        </authorList>
    </citation>
    <scope>NUCLEOTIDE SEQUENCE [LARGE SCALE GENOMIC DNA]</scope>
    <source>
        <strain evidence="2">YNYX2018</strain>
        <tissue evidence="2">Adults</tissue>
    </source>
</reference>
<evidence type="ECO:0000313" key="3">
    <source>
        <dbReference type="Proteomes" id="UP000639338"/>
    </source>
</evidence>
<comment type="caution">
    <text evidence="2">The sequence shown here is derived from an EMBL/GenBank/DDBJ whole genome shotgun (WGS) entry which is preliminary data.</text>
</comment>
<protein>
    <submittedName>
        <fullName evidence="2">Uncharacterized protein</fullName>
    </submittedName>
</protein>
<keyword evidence="3" id="KW-1185">Reference proteome</keyword>
<organism evidence="2 3">
    <name type="scientific">Aphidius gifuensis</name>
    <name type="common">Parasitoid wasp</name>
    <dbReference type="NCBI Taxonomy" id="684658"/>
    <lineage>
        <taxon>Eukaryota</taxon>
        <taxon>Metazoa</taxon>
        <taxon>Ecdysozoa</taxon>
        <taxon>Arthropoda</taxon>
        <taxon>Hexapoda</taxon>
        <taxon>Insecta</taxon>
        <taxon>Pterygota</taxon>
        <taxon>Neoptera</taxon>
        <taxon>Endopterygota</taxon>
        <taxon>Hymenoptera</taxon>
        <taxon>Apocrita</taxon>
        <taxon>Ichneumonoidea</taxon>
        <taxon>Braconidae</taxon>
        <taxon>Aphidiinae</taxon>
        <taxon>Aphidius</taxon>
    </lineage>
</organism>
<name>A0A834XY49_APHGI</name>
<keyword evidence="1" id="KW-1133">Transmembrane helix</keyword>